<dbReference type="Proteomes" id="UP000030751">
    <property type="component" value="Unassembled WGS sequence"/>
</dbReference>
<organism evidence="2">
    <name type="scientific">Fusarium oxysporum f. sp. pisi HDV247</name>
    <dbReference type="NCBI Taxonomy" id="1080344"/>
    <lineage>
        <taxon>Eukaryota</taxon>
        <taxon>Fungi</taxon>
        <taxon>Dikarya</taxon>
        <taxon>Ascomycota</taxon>
        <taxon>Pezizomycotina</taxon>
        <taxon>Sordariomycetes</taxon>
        <taxon>Hypocreomycetidae</taxon>
        <taxon>Hypocreales</taxon>
        <taxon>Nectriaceae</taxon>
        <taxon>Fusarium</taxon>
        <taxon>Fusarium oxysporum species complex</taxon>
    </lineage>
</organism>
<dbReference type="EMBL" id="JH650974">
    <property type="protein sequence ID" value="EXA39199.1"/>
    <property type="molecule type" value="Genomic_DNA"/>
</dbReference>
<dbReference type="EMBL" id="JH650974">
    <property type="protein sequence ID" value="EXA39197.1"/>
    <property type="molecule type" value="Genomic_DNA"/>
</dbReference>
<keyword evidence="1" id="KW-0472">Membrane</keyword>
<reference evidence="2" key="2">
    <citation type="submission" date="2012-05" db="EMBL/GenBank/DDBJ databases">
        <title>Annotation of the Genome Sequence of Fusarium oxysporum HDV247.</title>
        <authorList>
            <consortium name="The Broad Institute Genomics Platform"/>
            <person name="Ma L.-J."/>
            <person name="Corby-Kistler H."/>
            <person name="Broz K."/>
            <person name="Gale L.R."/>
            <person name="Jonkers W."/>
            <person name="O'Donnell K."/>
            <person name="Ploetz R."/>
            <person name="Steinberg C."/>
            <person name="Schwartz D.C."/>
            <person name="VanEtten H."/>
            <person name="Zhou S."/>
            <person name="Young S.K."/>
            <person name="Zeng Q."/>
            <person name="Gargeya S."/>
            <person name="Fitzgerald M."/>
            <person name="Abouelleil A."/>
            <person name="Alvarado L."/>
            <person name="Chapman S.B."/>
            <person name="Gainer-Dewar J."/>
            <person name="Goldberg J."/>
            <person name="Griggs A."/>
            <person name="Gujja S."/>
            <person name="Hansen M."/>
            <person name="Howarth C."/>
            <person name="Imamovic A."/>
            <person name="Ireland A."/>
            <person name="Larimer J."/>
            <person name="McCowan C."/>
            <person name="Murphy C."/>
            <person name="Pearson M."/>
            <person name="Poon T.W."/>
            <person name="Priest M."/>
            <person name="Roberts A."/>
            <person name="Saif S."/>
            <person name="Shea T."/>
            <person name="Sykes S."/>
            <person name="Wortman J."/>
            <person name="Nusbaum C."/>
            <person name="Birren B."/>
        </authorList>
    </citation>
    <scope>NUCLEOTIDE SEQUENCE</scope>
    <source>
        <strain evidence="2">HDV247</strain>
    </source>
</reference>
<proteinExistence type="predicted"/>
<evidence type="ECO:0000256" key="1">
    <source>
        <dbReference type="SAM" id="Phobius"/>
    </source>
</evidence>
<keyword evidence="1" id="KW-1133">Transmembrane helix</keyword>
<dbReference type="EMBL" id="JH650974">
    <property type="protein sequence ID" value="EXA39196.1"/>
    <property type="molecule type" value="Genomic_DNA"/>
</dbReference>
<feature type="transmembrane region" description="Helical" evidence="1">
    <location>
        <begin position="62"/>
        <end position="79"/>
    </location>
</feature>
<dbReference type="AlphaFoldDB" id="W9P225"/>
<accession>W9P225</accession>
<gene>
    <name evidence="2" type="ORF">FOVG_10820</name>
</gene>
<dbReference type="EMBL" id="JH650974">
    <property type="protein sequence ID" value="EXA39198.1"/>
    <property type="molecule type" value="Genomic_DNA"/>
</dbReference>
<sequence length="104" mass="11924">MLRDKRHLGRARRRSRIRGWSVLSLRCVATRQNLKKFLSFPHIGKTLQTAQYAQLTTRPPRAVHHLLILLHLCAILLLPPPPSMFQVVNRGERQGAMASSDRLP</sequence>
<dbReference type="HOGENOM" id="CLU_2250267_0_0_1"/>
<reference evidence="2" key="1">
    <citation type="submission" date="2011-10" db="EMBL/GenBank/DDBJ databases">
        <title>The Genome Sequence of Fusarium oxysporum HDV247.</title>
        <authorList>
            <consortium name="The Broad Institute Genome Sequencing Platform"/>
            <person name="Ma L.-J."/>
            <person name="Gale L.R."/>
            <person name="Schwartz D.C."/>
            <person name="Zhou S."/>
            <person name="Corby-Kistler H."/>
            <person name="Young S.K."/>
            <person name="Zeng Q."/>
            <person name="Gargeya S."/>
            <person name="Fitzgerald M."/>
            <person name="Haas B."/>
            <person name="Abouelleil A."/>
            <person name="Alvarado L."/>
            <person name="Arachchi H.M."/>
            <person name="Berlin A."/>
            <person name="Brown A."/>
            <person name="Chapman S.B."/>
            <person name="Chen Z."/>
            <person name="Dunbar C."/>
            <person name="Freedman E."/>
            <person name="Gearin G."/>
            <person name="Goldberg J."/>
            <person name="Griggs A."/>
            <person name="Gujja S."/>
            <person name="Heiman D."/>
            <person name="Howarth C."/>
            <person name="Larson L."/>
            <person name="Lui A."/>
            <person name="MacDonald P.J.P."/>
            <person name="Montmayeur A."/>
            <person name="Murphy C."/>
            <person name="Neiman D."/>
            <person name="Pearson M."/>
            <person name="Priest M."/>
            <person name="Roberts A."/>
            <person name="Saif S."/>
            <person name="Shea T."/>
            <person name="Shenoy N."/>
            <person name="Sisk P."/>
            <person name="Stolte C."/>
            <person name="Sykes S."/>
            <person name="Wortman J."/>
            <person name="Nusbaum C."/>
            <person name="Birren B."/>
        </authorList>
    </citation>
    <scope>NUCLEOTIDE SEQUENCE [LARGE SCALE GENOMIC DNA]</scope>
    <source>
        <strain evidence="2">HDV247</strain>
    </source>
</reference>
<protein>
    <submittedName>
        <fullName evidence="2">Uncharacterized protein</fullName>
    </submittedName>
</protein>
<keyword evidence="1" id="KW-0812">Transmembrane</keyword>
<evidence type="ECO:0000313" key="2">
    <source>
        <dbReference type="EMBL" id="EXA39199.1"/>
    </source>
</evidence>
<name>W9P225_FUSOX</name>